<evidence type="ECO:0008006" key="3">
    <source>
        <dbReference type="Google" id="ProtNLM"/>
    </source>
</evidence>
<protein>
    <recommendedName>
        <fullName evidence="3">Tick transposon</fullName>
    </recommendedName>
</protein>
<dbReference type="InterPro" id="IPR036691">
    <property type="entry name" value="Endo/exonu/phosph_ase_sf"/>
</dbReference>
<comment type="caution">
    <text evidence="1">The sequence shown here is derived from an EMBL/GenBank/DDBJ whole genome shotgun (WGS) entry which is preliminary data.</text>
</comment>
<dbReference type="AlphaFoldDB" id="A0A9J6ENF5"/>
<dbReference type="SUPFAM" id="SSF56219">
    <property type="entry name" value="DNase I-like"/>
    <property type="match status" value="1"/>
</dbReference>
<evidence type="ECO:0000313" key="2">
    <source>
        <dbReference type="Proteomes" id="UP000821866"/>
    </source>
</evidence>
<proteinExistence type="predicted"/>
<sequence length="107" mass="12491">MLIRTTIPIKKTPTAQVHEIKDIGVKHTDVEIIPTRKTQQSLYLSNLYSPTREHLHQYAHFVHEVRQMVNGNQLVIVWGFNAPHLTWGYHSTTKKDRVFTTLHSSMF</sequence>
<reference evidence="1" key="1">
    <citation type="journal article" date="2020" name="Cell">
        <title>Large-Scale Comparative Analyses of Tick Genomes Elucidate Their Genetic Diversity and Vector Capacities.</title>
        <authorList>
            <consortium name="Tick Genome and Microbiome Consortium (TIGMIC)"/>
            <person name="Jia N."/>
            <person name="Wang J."/>
            <person name="Shi W."/>
            <person name="Du L."/>
            <person name="Sun Y."/>
            <person name="Zhan W."/>
            <person name="Jiang J.F."/>
            <person name="Wang Q."/>
            <person name="Zhang B."/>
            <person name="Ji P."/>
            <person name="Bell-Sakyi L."/>
            <person name="Cui X.M."/>
            <person name="Yuan T.T."/>
            <person name="Jiang B.G."/>
            <person name="Yang W.F."/>
            <person name="Lam T.T."/>
            <person name="Chang Q.C."/>
            <person name="Ding S.J."/>
            <person name="Wang X.J."/>
            <person name="Zhu J.G."/>
            <person name="Ruan X.D."/>
            <person name="Zhao L."/>
            <person name="Wei J.T."/>
            <person name="Ye R.Z."/>
            <person name="Que T.C."/>
            <person name="Du C.H."/>
            <person name="Zhou Y.H."/>
            <person name="Cheng J.X."/>
            <person name="Dai P.F."/>
            <person name="Guo W.B."/>
            <person name="Han X.H."/>
            <person name="Huang E.J."/>
            <person name="Li L.F."/>
            <person name="Wei W."/>
            <person name="Gao Y.C."/>
            <person name="Liu J.Z."/>
            <person name="Shao H.Z."/>
            <person name="Wang X."/>
            <person name="Wang C.C."/>
            <person name="Yang T.C."/>
            <person name="Huo Q.B."/>
            <person name="Li W."/>
            <person name="Chen H.Y."/>
            <person name="Chen S.E."/>
            <person name="Zhou L.G."/>
            <person name="Ni X.B."/>
            <person name="Tian J.H."/>
            <person name="Sheng Y."/>
            <person name="Liu T."/>
            <person name="Pan Y.S."/>
            <person name="Xia L.Y."/>
            <person name="Li J."/>
            <person name="Zhao F."/>
            <person name="Cao W.C."/>
        </authorList>
    </citation>
    <scope>NUCLEOTIDE SEQUENCE</scope>
    <source>
        <strain evidence="1">Rmic-2018</strain>
    </source>
</reference>
<dbReference type="Proteomes" id="UP000821866">
    <property type="component" value="Chromosome 11"/>
</dbReference>
<evidence type="ECO:0000313" key="1">
    <source>
        <dbReference type="EMBL" id="KAH8035930.1"/>
    </source>
</evidence>
<accession>A0A9J6ENF5</accession>
<name>A0A9J6ENF5_RHIMP</name>
<reference evidence="1" key="2">
    <citation type="submission" date="2021-09" db="EMBL/GenBank/DDBJ databases">
        <authorList>
            <person name="Jia N."/>
            <person name="Wang J."/>
            <person name="Shi W."/>
            <person name="Du L."/>
            <person name="Sun Y."/>
            <person name="Zhan W."/>
            <person name="Jiang J."/>
            <person name="Wang Q."/>
            <person name="Zhang B."/>
            <person name="Ji P."/>
            <person name="Sakyi L.B."/>
            <person name="Cui X."/>
            <person name="Yuan T."/>
            <person name="Jiang B."/>
            <person name="Yang W."/>
            <person name="Lam T.T.-Y."/>
            <person name="Chang Q."/>
            <person name="Ding S."/>
            <person name="Wang X."/>
            <person name="Zhu J."/>
            <person name="Ruan X."/>
            <person name="Zhao L."/>
            <person name="Wei J."/>
            <person name="Que T."/>
            <person name="Du C."/>
            <person name="Cheng J."/>
            <person name="Dai P."/>
            <person name="Han X."/>
            <person name="Huang E."/>
            <person name="Gao Y."/>
            <person name="Liu J."/>
            <person name="Shao H."/>
            <person name="Ye R."/>
            <person name="Li L."/>
            <person name="Wei W."/>
            <person name="Wang X."/>
            <person name="Wang C."/>
            <person name="Huo Q."/>
            <person name="Li W."/>
            <person name="Guo W."/>
            <person name="Chen H."/>
            <person name="Chen S."/>
            <person name="Zhou L."/>
            <person name="Zhou L."/>
            <person name="Ni X."/>
            <person name="Tian J."/>
            <person name="Zhou Y."/>
            <person name="Sheng Y."/>
            <person name="Liu T."/>
            <person name="Pan Y."/>
            <person name="Xia L."/>
            <person name="Li J."/>
            <person name="Zhao F."/>
            <person name="Cao W."/>
        </authorList>
    </citation>
    <scope>NUCLEOTIDE SEQUENCE</scope>
    <source>
        <strain evidence="1">Rmic-2018</strain>
        <tissue evidence="1">Larvae</tissue>
    </source>
</reference>
<dbReference type="Gene3D" id="3.60.10.10">
    <property type="entry name" value="Endonuclease/exonuclease/phosphatase"/>
    <property type="match status" value="1"/>
</dbReference>
<dbReference type="EMBL" id="JABSTU010000003">
    <property type="protein sequence ID" value="KAH8035930.1"/>
    <property type="molecule type" value="Genomic_DNA"/>
</dbReference>
<organism evidence="1 2">
    <name type="scientific">Rhipicephalus microplus</name>
    <name type="common">Cattle tick</name>
    <name type="synonym">Boophilus microplus</name>
    <dbReference type="NCBI Taxonomy" id="6941"/>
    <lineage>
        <taxon>Eukaryota</taxon>
        <taxon>Metazoa</taxon>
        <taxon>Ecdysozoa</taxon>
        <taxon>Arthropoda</taxon>
        <taxon>Chelicerata</taxon>
        <taxon>Arachnida</taxon>
        <taxon>Acari</taxon>
        <taxon>Parasitiformes</taxon>
        <taxon>Ixodida</taxon>
        <taxon>Ixodoidea</taxon>
        <taxon>Ixodidae</taxon>
        <taxon>Rhipicephalinae</taxon>
        <taxon>Rhipicephalus</taxon>
        <taxon>Boophilus</taxon>
    </lineage>
</organism>
<gene>
    <name evidence="1" type="ORF">HPB51_012110</name>
</gene>
<keyword evidence="2" id="KW-1185">Reference proteome</keyword>